<organism evidence="3">
    <name type="scientific">Laccaria bicolor (strain S238N-H82 / ATCC MYA-4686)</name>
    <name type="common">Bicoloured deceiver</name>
    <name type="synonym">Laccaria laccata var. bicolor</name>
    <dbReference type="NCBI Taxonomy" id="486041"/>
    <lineage>
        <taxon>Eukaryota</taxon>
        <taxon>Fungi</taxon>
        <taxon>Dikarya</taxon>
        <taxon>Basidiomycota</taxon>
        <taxon>Agaricomycotina</taxon>
        <taxon>Agaricomycetes</taxon>
        <taxon>Agaricomycetidae</taxon>
        <taxon>Agaricales</taxon>
        <taxon>Agaricineae</taxon>
        <taxon>Hydnangiaceae</taxon>
        <taxon>Laccaria</taxon>
    </lineage>
</organism>
<dbReference type="OrthoDB" id="3270804at2759"/>
<evidence type="ECO:0000256" key="1">
    <source>
        <dbReference type="SAM" id="MobiDB-lite"/>
    </source>
</evidence>
<keyword evidence="3" id="KW-1185">Reference proteome</keyword>
<dbReference type="GeneID" id="6072063"/>
<evidence type="ECO:0000313" key="3">
    <source>
        <dbReference type="Proteomes" id="UP000001194"/>
    </source>
</evidence>
<dbReference type="RefSeq" id="XP_001877243.1">
    <property type="nucleotide sequence ID" value="XM_001877208.1"/>
</dbReference>
<dbReference type="Proteomes" id="UP000001194">
    <property type="component" value="Unassembled WGS sequence"/>
</dbReference>
<name>B0CZ10_LACBS</name>
<sequence>MAERWDKIYEAQKHDGPRIKPIRHPNLANVSTLSIKSNAINLSRNDAPHSPTNAGSSSPNGVTEISDILSRLQLNTSQLQELFNALTDIVTKSAQPSLDNDTYNLINADDVPQNVSTEDSGDENADTAGRVLITATLSTVAVKPVVGPSPVASNRDSVAVSVVATAPPAVAPAGTTAVTASPVIVVPVAPVSIAAPAVASTTRMFNGVSYQYPPDDASGPFYLVTRGHNIGVFVGWENTSPLVTCVLASVSFHIPSAED</sequence>
<reference evidence="2 3" key="1">
    <citation type="journal article" date="2008" name="Nature">
        <title>The genome of Laccaria bicolor provides insights into mycorrhizal symbiosis.</title>
        <authorList>
            <person name="Martin F."/>
            <person name="Aerts A."/>
            <person name="Ahren D."/>
            <person name="Brun A."/>
            <person name="Danchin E.G.J."/>
            <person name="Duchaussoy F."/>
            <person name="Gibon J."/>
            <person name="Kohler A."/>
            <person name="Lindquist E."/>
            <person name="Pereda V."/>
            <person name="Salamov A."/>
            <person name="Shapiro H.J."/>
            <person name="Wuyts J."/>
            <person name="Blaudez D."/>
            <person name="Buee M."/>
            <person name="Brokstein P."/>
            <person name="Canbaeck B."/>
            <person name="Cohen D."/>
            <person name="Courty P.E."/>
            <person name="Coutinho P.M."/>
            <person name="Delaruelle C."/>
            <person name="Detter J.C."/>
            <person name="Deveau A."/>
            <person name="DiFazio S."/>
            <person name="Duplessis S."/>
            <person name="Fraissinet-Tachet L."/>
            <person name="Lucic E."/>
            <person name="Frey-Klett P."/>
            <person name="Fourrey C."/>
            <person name="Feussner I."/>
            <person name="Gay G."/>
            <person name="Grimwood J."/>
            <person name="Hoegger P.J."/>
            <person name="Jain P."/>
            <person name="Kilaru S."/>
            <person name="Labbe J."/>
            <person name="Lin Y.C."/>
            <person name="Legue V."/>
            <person name="Le Tacon F."/>
            <person name="Marmeisse R."/>
            <person name="Melayah D."/>
            <person name="Montanini B."/>
            <person name="Muratet M."/>
            <person name="Nehls U."/>
            <person name="Niculita-Hirzel H."/>
            <person name="Oudot-Le Secq M.P."/>
            <person name="Peter M."/>
            <person name="Quesneville H."/>
            <person name="Rajashekar B."/>
            <person name="Reich M."/>
            <person name="Rouhier N."/>
            <person name="Schmutz J."/>
            <person name="Yin T."/>
            <person name="Chalot M."/>
            <person name="Henrissat B."/>
            <person name="Kuees U."/>
            <person name="Lucas S."/>
            <person name="Van de Peer Y."/>
            <person name="Podila G.K."/>
            <person name="Polle A."/>
            <person name="Pukkila P.J."/>
            <person name="Richardson P.M."/>
            <person name="Rouze P."/>
            <person name="Sanders I.R."/>
            <person name="Stajich J.E."/>
            <person name="Tunlid A."/>
            <person name="Tuskan G."/>
            <person name="Grigoriev I.V."/>
        </authorList>
    </citation>
    <scope>NUCLEOTIDE SEQUENCE [LARGE SCALE GENOMIC DNA]</scope>
    <source>
        <strain evidence="3">S238N-H82 / ATCC MYA-4686</strain>
    </source>
</reference>
<dbReference type="InParanoid" id="B0CZ10"/>
<proteinExistence type="predicted"/>
<evidence type="ECO:0000313" key="2">
    <source>
        <dbReference type="EMBL" id="EDR12979.1"/>
    </source>
</evidence>
<dbReference type="AlphaFoldDB" id="B0CZ10"/>
<dbReference type="EMBL" id="DS547094">
    <property type="protein sequence ID" value="EDR12979.1"/>
    <property type="molecule type" value="Genomic_DNA"/>
</dbReference>
<gene>
    <name evidence="2" type="ORF">LACBIDRAFT_312074</name>
</gene>
<dbReference type="HOGENOM" id="CLU_099511_0_0_1"/>
<dbReference type="KEGG" id="lbc:LACBIDRAFT_312074"/>
<feature type="region of interest" description="Disordered" evidence="1">
    <location>
        <begin position="42"/>
        <end position="62"/>
    </location>
</feature>
<accession>B0CZ10</accession>
<protein>
    <submittedName>
        <fullName evidence="2">Predicted protein</fullName>
    </submittedName>
</protein>